<gene>
    <name evidence="2" type="ORF">GCM10007383_21670</name>
</gene>
<organism evidence="2 3">
    <name type="scientific">Arenibacter certesii</name>
    <dbReference type="NCBI Taxonomy" id="228955"/>
    <lineage>
        <taxon>Bacteria</taxon>
        <taxon>Pseudomonadati</taxon>
        <taxon>Bacteroidota</taxon>
        <taxon>Flavobacteriia</taxon>
        <taxon>Flavobacteriales</taxon>
        <taxon>Flavobacteriaceae</taxon>
        <taxon>Arenibacter</taxon>
    </lineage>
</organism>
<evidence type="ECO:0000313" key="3">
    <source>
        <dbReference type="Proteomes" id="UP000634668"/>
    </source>
</evidence>
<comment type="caution">
    <text evidence="2">The sequence shown here is derived from an EMBL/GenBank/DDBJ whole genome shotgun (WGS) entry which is preliminary data.</text>
</comment>
<reference evidence="2" key="2">
    <citation type="submission" date="2020-09" db="EMBL/GenBank/DDBJ databases">
        <authorList>
            <person name="Sun Q."/>
            <person name="Kim S."/>
        </authorList>
    </citation>
    <scope>NUCLEOTIDE SEQUENCE</scope>
    <source>
        <strain evidence="2">KCTC 12113</strain>
    </source>
</reference>
<feature type="chain" id="PRO_5037471324" evidence="1">
    <location>
        <begin position="22"/>
        <end position="803"/>
    </location>
</feature>
<keyword evidence="1" id="KW-0732">Signal</keyword>
<name>A0A918IWM8_9FLAO</name>
<evidence type="ECO:0000313" key="2">
    <source>
        <dbReference type="EMBL" id="GGW36385.1"/>
    </source>
</evidence>
<dbReference type="RefSeq" id="WP_026813347.1">
    <property type="nucleotide sequence ID" value="NZ_BMWP01000013.1"/>
</dbReference>
<evidence type="ECO:0000256" key="1">
    <source>
        <dbReference type="SAM" id="SignalP"/>
    </source>
</evidence>
<sequence length="803" mass="88067">MRKITIIAVTIILAMANKVNAQVGIGTPTPSNATLLDVVAIDKGVLIPRVSLSNTTVYAPIVGDEEESILVYNTTQSADLEAINSVSPGFYYWQNNQWQRIVSREELDKAIANLGNTFNTTLGSINNLINYIAPSNPNNIDENGNPIITEDHSTVVWDGKSFSVVTYDNVAEEYVKTLVDLGTLISGFETNTFIRVEDNGVLPSTYHYFSEIAIKNWLSNPANNGLDPMVDMPVNEPGVLAINVVGDVVANFEYILDQTITYKGKQLTIEKVIQSISSQVDGNVIYTEVGGEMVFQYYNASTEQYETISLGEFVQNFETKTFIKKIDAIIENDGTVTSPTIYYYFSEEAIKIWLDLDPANTIANIPNDADGVVAINVANDVAFNFEHILNQTITYEGEQITIEQIIQNISSEIDGNVIYTDVGGEMVFQYYDGSGYITINLDQVVQDLESNTFIKKVDATYYYFSEEAIKTWLALNPGGDLDAMEVTAPGVVAISVIGDVVENFEYILNQETNYGGTNYTVEEIIQMISTEVSGNVIYTEINSGEWVFQHFVEGSGYVTINLEELVKASETQTSIARAVINTNGETPSYVNSTVETTPTEAGQILYKYEAEGGNINYLNLTEDMLHSIENNVSIKNAITDILNAGGNVLFGDVTIDSNNYTGVLHYYDVNGDPQLIDVSKTLIQNLIDNSTQVQELKNVLGNKYVENTLIYTGDSIDGKKVAAYKTTTTIGAHTAITSGVTLPQAPSGVVSISLFQGGNLVTKSTTDHTISSNNVNFNIGLGNHYQVLSEGLYEVIITFTVTP</sequence>
<dbReference type="AlphaFoldDB" id="A0A918IWM8"/>
<protein>
    <submittedName>
        <fullName evidence="2">Uncharacterized protein</fullName>
    </submittedName>
</protein>
<proteinExistence type="predicted"/>
<accession>A0A918IWM8</accession>
<reference evidence="2" key="1">
    <citation type="journal article" date="2014" name="Int. J. Syst. Evol. Microbiol.">
        <title>Complete genome sequence of Corynebacterium casei LMG S-19264T (=DSM 44701T), isolated from a smear-ripened cheese.</title>
        <authorList>
            <consortium name="US DOE Joint Genome Institute (JGI-PGF)"/>
            <person name="Walter F."/>
            <person name="Albersmeier A."/>
            <person name="Kalinowski J."/>
            <person name="Ruckert C."/>
        </authorList>
    </citation>
    <scope>NUCLEOTIDE SEQUENCE</scope>
    <source>
        <strain evidence="2">KCTC 12113</strain>
    </source>
</reference>
<dbReference type="EMBL" id="BMWP01000013">
    <property type="protein sequence ID" value="GGW36385.1"/>
    <property type="molecule type" value="Genomic_DNA"/>
</dbReference>
<keyword evidence="3" id="KW-1185">Reference proteome</keyword>
<dbReference type="Proteomes" id="UP000634668">
    <property type="component" value="Unassembled WGS sequence"/>
</dbReference>
<feature type="signal peptide" evidence="1">
    <location>
        <begin position="1"/>
        <end position="21"/>
    </location>
</feature>